<dbReference type="EMBL" id="JAWXYG010000013">
    <property type="protein sequence ID" value="KAK4256154.1"/>
    <property type="molecule type" value="Genomic_DNA"/>
</dbReference>
<evidence type="ECO:0000313" key="3">
    <source>
        <dbReference type="Proteomes" id="UP001293593"/>
    </source>
</evidence>
<dbReference type="Proteomes" id="UP001293593">
    <property type="component" value="Unassembled WGS sequence"/>
</dbReference>
<evidence type="ECO:0000256" key="1">
    <source>
        <dbReference type="SAM" id="Coils"/>
    </source>
</evidence>
<gene>
    <name evidence="2" type="ORF">QN277_009059</name>
</gene>
<organism evidence="2 3">
    <name type="scientific">Acacia crassicarpa</name>
    <name type="common">northern wattle</name>
    <dbReference type="NCBI Taxonomy" id="499986"/>
    <lineage>
        <taxon>Eukaryota</taxon>
        <taxon>Viridiplantae</taxon>
        <taxon>Streptophyta</taxon>
        <taxon>Embryophyta</taxon>
        <taxon>Tracheophyta</taxon>
        <taxon>Spermatophyta</taxon>
        <taxon>Magnoliopsida</taxon>
        <taxon>eudicotyledons</taxon>
        <taxon>Gunneridae</taxon>
        <taxon>Pentapetalae</taxon>
        <taxon>rosids</taxon>
        <taxon>fabids</taxon>
        <taxon>Fabales</taxon>
        <taxon>Fabaceae</taxon>
        <taxon>Caesalpinioideae</taxon>
        <taxon>mimosoid clade</taxon>
        <taxon>Acacieae</taxon>
        <taxon>Acacia</taxon>
    </lineage>
</organism>
<evidence type="ECO:0000313" key="2">
    <source>
        <dbReference type="EMBL" id="KAK4256154.1"/>
    </source>
</evidence>
<proteinExistence type="predicted"/>
<protein>
    <submittedName>
        <fullName evidence="2">Uncharacterized protein</fullName>
    </submittedName>
</protein>
<sequence>MVTREEMKHRFATVKAEIDAKTEASFAKLEELRKMMEKMKEEIMMIVSTPQENNVPQAHSLSPIQSSVGSCCISGQSSEGGIQIAEPCEVGIRDYFGGAPRHSSNMVTREEMEHRFAIVKAEIDAKTEASFAKLEELKKMMEKMKEEIMMIVSTPQENNVPQVHSLSPIQSSVGSCCISGQSSEGGIQIFEPCDFFVEDPHKRLVTRGVSTTRDQLSTTKK</sequence>
<feature type="coiled-coil region" evidence="1">
    <location>
        <begin position="22"/>
        <end position="49"/>
    </location>
</feature>
<dbReference type="AlphaFoldDB" id="A0AAE1IUI2"/>
<keyword evidence="3" id="KW-1185">Reference proteome</keyword>
<name>A0AAE1IUI2_9FABA</name>
<feature type="coiled-coil region" evidence="1">
    <location>
        <begin position="127"/>
        <end position="154"/>
    </location>
</feature>
<comment type="caution">
    <text evidence="2">The sequence shown here is derived from an EMBL/GenBank/DDBJ whole genome shotgun (WGS) entry which is preliminary data.</text>
</comment>
<reference evidence="2" key="1">
    <citation type="submission" date="2023-10" db="EMBL/GenBank/DDBJ databases">
        <title>Chromosome-level genome of the transformable northern wattle, Acacia crassicarpa.</title>
        <authorList>
            <person name="Massaro I."/>
            <person name="Sinha N.R."/>
            <person name="Poethig S."/>
            <person name="Leichty A.R."/>
        </authorList>
    </citation>
    <scope>NUCLEOTIDE SEQUENCE</scope>
    <source>
        <strain evidence="2">Acra3RX</strain>
        <tissue evidence="2">Leaf</tissue>
    </source>
</reference>
<accession>A0AAE1IUI2</accession>
<keyword evidence="1" id="KW-0175">Coiled coil</keyword>